<proteinExistence type="predicted"/>
<evidence type="ECO:0000313" key="2">
    <source>
        <dbReference type="Proteomes" id="UP000515480"/>
    </source>
</evidence>
<dbReference type="AlphaFoldDB" id="A0A7G7VIN9"/>
<dbReference type="RefSeq" id="WP_009440194.1">
    <property type="nucleotide sequence ID" value="NZ_CP060204.1"/>
</dbReference>
<name>A0A7G7VIN9_9FIRM</name>
<sequence>MVERIERVMRIKRLRFNNDELFERRKGFEEKEQGETFASIFQDEIEKKKQRQSENSSSNRAYQLEVGRPTQSLFYQGKADISDVKGKLPHAG</sequence>
<organism evidence="1 2">
    <name type="scientific">Selenomonas timonae</name>
    <dbReference type="NCBI Taxonomy" id="2754044"/>
    <lineage>
        <taxon>Bacteria</taxon>
        <taxon>Bacillati</taxon>
        <taxon>Bacillota</taxon>
        <taxon>Negativicutes</taxon>
        <taxon>Selenomonadales</taxon>
        <taxon>Selenomonadaceae</taxon>
        <taxon>Selenomonas</taxon>
    </lineage>
</organism>
<dbReference type="KEGG" id="stim:H1B31_08970"/>
<evidence type="ECO:0000313" key="1">
    <source>
        <dbReference type="EMBL" id="QNH53982.1"/>
    </source>
</evidence>
<accession>A0A7G7VIN9</accession>
<dbReference type="EMBL" id="CP060204">
    <property type="protein sequence ID" value="QNH53982.1"/>
    <property type="molecule type" value="Genomic_DNA"/>
</dbReference>
<protein>
    <submittedName>
        <fullName evidence="1">Uncharacterized protein</fullName>
    </submittedName>
</protein>
<reference evidence="1 2" key="1">
    <citation type="submission" date="2020-07" db="EMBL/GenBank/DDBJ databases">
        <title>Complete genome and description of Selenomonas timonensis sp. nov., a new bacterium isolated from a gingivitis subject.</title>
        <authorList>
            <person name="Antezack A."/>
        </authorList>
    </citation>
    <scope>NUCLEOTIDE SEQUENCE [LARGE SCALE GENOMIC DNA]</scope>
    <source>
        <strain evidence="1 2">Marseille-Q3039</strain>
    </source>
</reference>
<dbReference type="Proteomes" id="UP000515480">
    <property type="component" value="Chromosome"/>
</dbReference>
<keyword evidence="2" id="KW-1185">Reference proteome</keyword>
<gene>
    <name evidence="1" type="ORF">H1B31_08970</name>
</gene>